<dbReference type="Proteomes" id="UP001596395">
    <property type="component" value="Unassembled WGS sequence"/>
</dbReference>
<evidence type="ECO:0000256" key="1">
    <source>
        <dbReference type="SAM" id="MobiDB-lite"/>
    </source>
</evidence>
<proteinExistence type="predicted"/>
<evidence type="ECO:0000313" key="2">
    <source>
        <dbReference type="EMBL" id="MFC6952504.1"/>
    </source>
</evidence>
<dbReference type="EMBL" id="JBHSXN010000001">
    <property type="protein sequence ID" value="MFC6952504.1"/>
    <property type="molecule type" value="Genomic_DNA"/>
</dbReference>
<keyword evidence="3" id="KW-1185">Reference proteome</keyword>
<protein>
    <submittedName>
        <fullName evidence="2">Uncharacterized protein</fullName>
    </submittedName>
</protein>
<gene>
    <name evidence="2" type="ORF">ACFQGB_06475</name>
</gene>
<comment type="caution">
    <text evidence="2">The sequence shown here is derived from an EMBL/GenBank/DDBJ whole genome shotgun (WGS) entry which is preliminary data.</text>
</comment>
<reference evidence="2 3" key="1">
    <citation type="journal article" date="2019" name="Int. J. Syst. Evol. Microbiol.">
        <title>The Global Catalogue of Microorganisms (GCM) 10K type strain sequencing project: providing services to taxonomists for standard genome sequencing and annotation.</title>
        <authorList>
            <consortium name="The Broad Institute Genomics Platform"/>
            <consortium name="The Broad Institute Genome Sequencing Center for Infectious Disease"/>
            <person name="Wu L."/>
            <person name="Ma J."/>
        </authorList>
    </citation>
    <scope>NUCLEOTIDE SEQUENCE [LARGE SCALE GENOMIC DNA]</scope>
    <source>
        <strain evidence="2 3">GX26</strain>
    </source>
</reference>
<dbReference type="RefSeq" id="WP_336349478.1">
    <property type="nucleotide sequence ID" value="NZ_JAZAQL010000001.1"/>
</dbReference>
<name>A0ABD5VAN2_9EURY</name>
<organism evidence="2 3">
    <name type="scientific">Halorubellus litoreus</name>
    <dbReference type="NCBI Taxonomy" id="755308"/>
    <lineage>
        <taxon>Archaea</taxon>
        <taxon>Methanobacteriati</taxon>
        <taxon>Methanobacteriota</taxon>
        <taxon>Stenosarchaea group</taxon>
        <taxon>Halobacteria</taxon>
        <taxon>Halobacteriales</taxon>
        <taxon>Halorubellaceae</taxon>
        <taxon>Halorubellus</taxon>
    </lineage>
</organism>
<dbReference type="AlphaFoldDB" id="A0ABD5VAN2"/>
<accession>A0ABD5VAN2</accession>
<evidence type="ECO:0000313" key="3">
    <source>
        <dbReference type="Proteomes" id="UP001596395"/>
    </source>
</evidence>
<sequence>MTDDATAAARVESLADPEALHEREDVPYEEDERDLPAEKFEALRERYEQLAGVTQFGITNDDGGVLLAGDESYAPLGGNVRPDDDWVAATERAASALFAVDVRVDHPTMVERTVFRHEDDPDRAFVADSVLFEASVVPTDDGRVDSFLATPSFVDDLDHPMYGGDETTLAWFDAVTDDVHENHRGHVERFLD</sequence>
<feature type="region of interest" description="Disordered" evidence="1">
    <location>
        <begin position="1"/>
        <end position="35"/>
    </location>
</feature>